<dbReference type="EMBL" id="ML208589">
    <property type="protein sequence ID" value="TFK62331.1"/>
    <property type="molecule type" value="Genomic_DNA"/>
</dbReference>
<gene>
    <name evidence="1" type="ORF">BDN72DRAFT_903313</name>
</gene>
<protein>
    <submittedName>
        <fullName evidence="1">Uncharacterized protein</fullName>
    </submittedName>
</protein>
<evidence type="ECO:0000313" key="2">
    <source>
        <dbReference type="Proteomes" id="UP000308600"/>
    </source>
</evidence>
<dbReference type="Proteomes" id="UP000308600">
    <property type="component" value="Unassembled WGS sequence"/>
</dbReference>
<accession>A0ACD3A9I7</accession>
<organism evidence="1 2">
    <name type="scientific">Pluteus cervinus</name>
    <dbReference type="NCBI Taxonomy" id="181527"/>
    <lineage>
        <taxon>Eukaryota</taxon>
        <taxon>Fungi</taxon>
        <taxon>Dikarya</taxon>
        <taxon>Basidiomycota</taxon>
        <taxon>Agaricomycotina</taxon>
        <taxon>Agaricomycetes</taxon>
        <taxon>Agaricomycetidae</taxon>
        <taxon>Agaricales</taxon>
        <taxon>Pluteineae</taxon>
        <taxon>Pluteaceae</taxon>
        <taxon>Pluteus</taxon>
    </lineage>
</organism>
<keyword evidence="2" id="KW-1185">Reference proteome</keyword>
<name>A0ACD3A9I7_9AGAR</name>
<reference evidence="1 2" key="1">
    <citation type="journal article" date="2019" name="Nat. Ecol. Evol.">
        <title>Megaphylogeny resolves global patterns of mushroom evolution.</title>
        <authorList>
            <person name="Varga T."/>
            <person name="Krizsan K."/>
            <person name="Foldi C."/>
            <person name="Dima B."/>
            <person name="Sanchez-Garcia M."/>
            <person name="Sanchez-Ramirez S."/>
            <person name="Szollosi G.J."/>
            <person name="Szarkandi J.G."/>
            <person name="Papp V."/>
            <person name="Albert L."/>
            <person name="Andreopoulos W."/>
            <person name="Angelini C."/>
            <person name="Antonin V."/>
            <person name="Barry K.W."/>
            <person name="Bougher N.L."/>
            <person name="Buchanan P."/>
            <person name="Buyck B."/>
            <person name="Bense V."/>
            <person name="Catcheside P."/>
            <person name="Chovatia M."/>
            <person name="Cooper J."/>
            <person name="Damon W."/>
            <person name="Desjardin D."/>
            <person name="Finy P."/>
            <person name="Geml J."/>
            <person name="Haridas S."/>
            <person name="Hughes K."/>
            <person name="Justo A."/>
            <person name="Karasinski D."/>
            <person name="Kautmanova I."/>
            <person name="Kiss B."/>
            <person name="Kocsube S."/>
            <person name="Kotiranta H."/>
            <person name="LaButti K.M."/>
            <person name="Lechner B.E."/>
            <person name="Liimatainen K."/>
            <person name="Lipzen A."/>
            <person name="Lukacs Z."/>
            <person name="Mihaltcheva S."/>
            <person name="Morgado L.N."/>
            <person name="Niskanen T."/>
            <person name="Noordeloos M.E."/>
            <person name="Ohm R.A."/>
            <person name="Ortiz-Santana B."/>
            <person name="Ovrebo C."/>
            <person name="Racz N."/>
            <person name="Riley R."/>
            <person name="Savchenko A."/>
            <person name="Shiryaev A."/>
            <person name="Soop K."/>
            <person name="Spirin V."/>
            <person name="Szebenyi C."/>
            <person name="Tomsovsky M."/>
            <person name="Tulloss R.E."/>
            <person name="Uehling J."/>
            <person name="Grigoriev I.V."/>
            <person name="Vagvolgyi C."/>
            <person name="Papp T."/>
            <person name="Martin F.M."/>
            <person name="Miettinen O."/>
            <person name="Hibbett D.S."/>
            <person name="Nagy L.G."/>
        </authorList>
    </citation>
    <scope>NUCLEOTIDE SEQUENCE [LARGE SCALE GENOMIC DNA]</scope>
    <source>
        <strain evidence="1 2">NL-1719</strain>
    </source>
</reference>
<proteinExistence type="predicted"/>
<evidence type="ECO:0000313" key="1">
    <source>
        <dbReference type="EMBL" id="TFK62331.1"/>
    </source>
</evidence>
<sequence>MRKAKGSTRDQSQTPPRNELHVDVDGYGLDGVEYGLDEIEYGTTHPSPPDSPNVSAHSTFGSQSRPLLKANHISGLTTQSLIITANSNLPQNIQILDGGISISTLMESAIENEDDYPNSDAESDTESLDLVPVPPPLPTHTPNIRNHLHHPRSHTRRRPVDVGTPILHVVDLKNMLMLHLPEDTPRPSSTNPQTRRGPTFKTYEPSK</sequence>